<dbReference type="Pfam" id="PF00388">
    <property type="entry name" value="PI-PLC-X"/>
    <property type="match status" value="1"/>
</dbReference>
<protein>
    <submittedName>
        <fullName evidence="2">PLC-like phosphodiesterase</fullName>
    </submittedName>
</protein>
<dbReference type="PANTHER" id="PTHR13593:SF116">
    <property type="entry name" value="PLC-LIKE PHOSPHODIESTERASE"/>
    <property type="match status" value="1"/>
</dbReference>
<accession>A0A6A4H634</accession>
<evidence type="ECO:0000313" key="3">
    <source>
        <dbReference type="Proteomes" id="UP000799118"/>
    </source>
</evidence>
<dbReference type="OrthoDB" id="1046782at2759"/>
<dbReference type="PANTHER" id="PTHR13593">
    <property type="match status" value="1"/>
</dbReference>
<keyword evidence="3" id="KW-1185">Reference proteome</keyword>
<dbReference type="GO" id="GO:0008081">
    <property type="term" value="F:phosphoric diester hydrolase activity"/>
    <property type="evidence" value="ECO:0007669"/>
    <property type="project" value="InterPro"/>
</dbReference>
<dbReference type="PROSITE" id="PS50007">
    <property type="entry name" value="PIPLC_X_DOMAIN"/>
    <property type="match status" value="1"/>
</dbReference>
<dbReference type="Proteomes" id="UP000799118">
    <property type="component" value="Unassembled WGS sequence"/>
</dbReference>
<dbReference type="CDD" id="cd08586">
    <property type="entry name" value="PI-PLCc_BcPLC_like"/>
    <property type="match status" value="1"/>
</dbReference>
<dbReference type="InterPro" id="IPR051057">
    <property type="entry name" value="PI-PLC_domain"/>
</dbReference>
<gene>
    <name evidence="2" type="ORF">BT96DRAFT_887149</name>
</gene>
<dbReference type="GO" id="GO:0006629">
    <property type="term" value="P:lipid metabolic process"/>
    <property type="evidence" value="ECO:0007669"/>
    <property type="project" value="InterPro"/>
</dbReference>
<dbReference type="InterPro" id="IPR000909">
    <property type="entry name" value="PLipase_C_PInositol-sp_X_dom"/>
</dbReference>
<feature type="domain" description="Phosphatidylinositol-specific phospholipase C X" evidence="1">
    <location>
        <begin position="77"/>
        <end position="242"/>
    </location>
</feature>
<dbReference type="InterPro" id="IPR017946">
    <property type="entry name" value="PLC-like_Pdiesterase_TIM-brl"/>
</dbReference>
<dbReference type="SMART" id="SM00148">
    <property type="entry name" value="PLCXc"/>
    <property type="match status" value="1"/>
</dbReference>
<name>A0A6A4H634_9AGAR</name>
<evidence type="ECO:0000313" key="2">
    <source>
        <dbReference type="EMBL" id="KAE9393662.1"/>
    </source>
</evidence>
<dbReference type="EMBL" id="ML769567">
    <property type="protein sequence ID" value="KAE9393662.1"/>
    <property type="molecule type" value="Genomic_DNA"/>
</dbReference>
<dbReference type="Gene3D" id="3.20.20.190">
    <property type="entry name" value="Phosphatidylinositol (PI) phosphodiesterase"/>
    <property type="match status" value="1"/>
</dbReference>
<dbReference type="SUPFAM" id="SSF51695">
    <property type="entry name" value="PLC-like phosphodiesterases"/>
    <property type="match status" value="1"/>
</dbReference>
<sequence length="400" mass="44349">MVIFRLKLFASSPLYYTLLANALGQGTTSDSVSSSVQQNLAQAALAAILDRGAPILGYDTGCDAALNATCDWMAKIPDDTLLVHMSIPGTHDSSTWNYTQARQDELLGYTGPIEAAEFFQCQEHSYFQMLNGGIRAFDLRVAWNPGNDTIGFYHAQALLAPTTRFQDVLFGFYYWLDAHPTETVLLSINHESGTGTEYTEAFQEALYDALMNDELATKFWSQVNGTLTSLGEARGKLILLQRFDFNLLPTAPEYSKRIGIHLDPEDWTDDDPNITLVYNTIDGVEQVAYIEDYYETDGLPDSASAALNIQWKYNATIAHLQEAINPDIHPDQLYITFASSEHDTDGETPRIMALGNGTDVPGVNQKILPWLQENSGKRFGIVMLDFFDSVPGVVEAIINV</sequence>
<reference evidence="2" key="1">
    <citation type="journal article" date="2019" name="Environ. Microbiol.">
        <title>Fungal ecological strategies reflected in gene transcription - a case study of two litter decomposers.</title>
        <authorList>
            <person name="Barbi F."/>
            <person name="Kohler A."/>
            <person name="Barry K."/>
            <person name="Baskaran P."/>
            <person name="Daum C."/>
            <person name="Fauchery L."/>
            <person name="Ihrmark K."/>
            <person name="Kuo A."/>
            <person name="LaButti K."/>
            <person name="Lipzen A."/>
            <person name="Morin E."/>
            <person name="Grigoriev I.V."/>
            <person name="Henrissat B."/>
            <person name="Lindahl B."/>
            <person name="Martin F."/>
        </authorList>
    </citation>
    <scope>NUCLEOTIDE SEQUENCE</scope>
    <source>
        <strain evidence="2">JB14</strain>
    </source>
</reference>
<evidence type="ECO:0000259" key="1">
    <source>
        <dbReference type="SMART" id="SM00148"/>
    </source>
</evidence>
<proteinExistence type="predicted"/>
<dbReference type="AlphaFoldDB" id="A0A6A4H634"/>
<organism evidence="2 3">
    <name type="scientific">Gymnopus androsaceus JB14</name>
    <dbReference type="NCBI Taxonomy" id="1447944"/>
    <lineage>
        <taxon>Eukaryota</taxon>
        <taxon>Fungi</taxon>
        <taxon>Dikarya</taxon>
        <taxon>Basidiomycota</taxon>
        <taxon>Agaricomycotina</taxon>
        <taxon>Agaricomycetes</taxon>
        <taxon>Agaricomycetidae</taxon>
        <taxon>Agaricales</taxon>
        <taxon>Marasmiineae</taxon>
        <taxon>Omphalotaceae</taxon>
        <taxon>Gymnopus</taxon>
    </lineage>
</organism>